<proteinExistence type="predicted"/>
<dbReference type="EMBL" id="CP036289">
    <property type="protein sequence ID" value="QDU73556.1"/>
    <property type="molecule type" value="Genomic_DNA"/>
</dbReference>
<dbReference type="OrthoDB" id="291276at2"/>
<reference evidence="3" key="1">
    <citation type="submission" date="2019-02" db="EMBL/GenBank/DDBJ databases">
        <title>Deep-cultivation of Planctomycetes and their phenomic and genomic characterization uncovers novel biology.</title>
        <authorList>
            <person name="Wiegand S."/>
            <person name="Jogler M."/>
            <person name="Boedeker C."/>
            <person name="Pinto D."/>
            <person name="Vollmers J."/>
            <person name="Rivas-Marin E."/>
            <person name="Kohn T."/>
            <person name="Peeters S.H."/>
            <person name="Heuer A."/>
            <person name="Rast P."/>
            <person name="Oberbeckmann S."/>
            <person name="Bunk B."/>
            <person name="Jeske O."/>
            <person name="Meyerdierks A."/>
            <person name="Storesund J.E."/>
            <person name="Kallscheuer N."/>
            <person name="Luecker S."/>
            <person name="Lage O.M."/>
            <person name="Pohl T."/>
            <person name="Merkel B.J."/>
            <person name="Hornburger P."/>
            <person name="Mueller R.-W."/>
            <person name="Bruemmer F."/>
            <person name="Labrenz M."/>
            <person name="Spormann A.M."/>
            <person name="Op den Camp H."/>
            <person name="Overmann J."/>
            <person name="Amann R."/>
            <person name="Jetten M.S.M."/>
            <person name="Mascher T."/>
            <person name="Medema M.H."/>
            <person name="Devos D.P."/>
            <person name="Kaster A.-K."/>
            <person name="Ovreas L."/>
            <person name="Rohde M."/>
            <person name="Galperin M.Y."/>
            <person name="Jogler C."/>
        </authorList>
    </citation>
    <scope>NUCLEOTIDE SEQUENCE [LARGE SCALE GENOMIC DNA]</scope>
    <source>
        <strain evidence="3">Pan97</strain>
    </source>
</reference>
<sequence length="89" mass="9396">MQTLPVPSRLILAACSLLIMPGCFSLSLGSKTCTGDHPETKARIMSLEQRVSELEQIISPPTPGPTATLSQPAGAIDQPQGQQGFYGKT</sequence>
<name>A0A518C2U4_9BACT</name>
<organism evidence="2 3">
    <name type="scientific">Bremerella volcania</name>
    <dbReference type="NCBI Taxonomy" id="2527984"/>
    <lineage>
        <taxon>Bacteria</taxon>
        <taxon>Pseudomonadati</taxon>
        <taxon>Planctomycetota</taxon>
        <taxon>Planctomycetia</taxon>
        <taxon>Pirellulales</taxon>
        <taxon>Pirellulaceae</taxon>
        <taxon>Bremerella</taxon>
    </lineage>
</organism>
<dbReference type="Proteomes" id="UP000318626">
    <property type="component" value="Chromosome"/>
</dbReference>
<evidence type="ECO:0000313" key="3">
    <source>
        <dbReference type="Proteomes" id="UP000318626"/>
    </source>
</evidence>
<accession>A0A518C2U4</accession>
<evidence type="ECO:0000313" key="2">
    <source>
        <dbReference type="EMBL" id="QDU73556.1"/>
    </source>
</evidence>
<dbReference type="RefSeq" id="WP_144970474.1">
    <property type="nucleotide sequence ID" value="NZ_CP036289.1"/>
</dbReference>
<gene>
    <name evidence="2" type="ORF">Pan97_05320</name>
</gene>
<dbReference type="KEGG" id="bvo:Pan97_05320"/>
<evidence type="ECO:0000256" key="1">
    <source>
        <dbReference type="SAM" id="MobiDB-lite"/>
    </source>
</evidence>
<protein>
    <submittedName>
        <fullName evidence="2">Uncharacterized protein</fullName>
    </submittedName>
</protein>
<dbReference type="AlphaFoldDB" id="A0A518C2U4"/>
<feature type="region of interest" description="Disordered" evidence="1">
    <location>
        <begin position="58"/>
        <end position="89"/>
    </location>
</feature>
<keyword evidence="3" id="KW-1185">Reference proteome</keyword>